<dbReference type="AlphaFoldDB" id="A0AAC8TEP2"/>
<proteinExistence type="predicted"/>
<accession>A0AAC8TEP2</accession>
<reference evidence="1 2" key="1">
    <citation type="submission" date="2015-05" db="EMBL/GenBank/DDBJ databases">
        <title>Genome assembly of Archangium gephyra DSM 2261.</title>
        <authorList>
            <person name="Sharma G."/>
            <person name="Subramanian S."/>
        </authorList>
    </citation>
    <scope>NUCLEOTIDE SEQUENCE [LARGE SCALE GENOMIC DNA]</scope>
    <source>
        <strain evidence="1 2">DSM 2261</strain>
    </source>
</reference>
<dbReference type="Proteomes" id="UP000035579">
    <property type="component" value="Chromosome"/>
</dbReference>
<organism evidence="1 2">
    <name type="scientific">Archangium gephyra</name>
    <dbReference type="NCBI Taxonomy" id="48"/>
    <lineage>
        <taxon>Bacteria</taxon>
        <taxon>Pseudomonadati</taxon>
        <taxon>Myxococcota</taxon>
        <taxon>Myxococcia</taxon>
        <taxon>Myxococcales</taxon>
        <taxon>Cystobacterineae</taxon>
        <taxon>Archangiaceae</taxon>
        <taxon>Archangium</taxon>
    </lineage>
</organism>
<evidence type="ECO:0000313" key="2">
    <source>
        <dbReference type="Proteomes" id="UP000035579"/>
    </source>
</evidence>
<dbReference type="EMBL" id="CP011509">
    <property type="protein sequence ID" value="AKJ03150.1"/>
    <property type="molecule type" value="Genomic_DNA"/>
</dbReference>
<protein>
    <submittedName>
        <fullName evidence="1">Uncharacterized protein</fullName>
    </submittedName>
</protein>
<gene>
    <name evidence="1" type="ORF">AA314_04776</name>
</gene>
<evidence type="ECO:0000313" key="1">
    <source>
        <dbReference type="EMBL" id="AKJ03150.1"/>
    </source>
</evidence>
<sequence length="40" mass="4337">MHLLFASFEKAKGRRTSGLANPFPPYIHSPARKALAQGAV</sequence>
<name>A0AAC8TEP2_9BACT</name>
<dbReference type="KEGG" id="age:AA314_04776"/>